<feature type="compositionally biased region" description="Basic and acidic residues" evidence="1">
    <location>
        <begin position="153"/>
        <end position="170"/>
    </location>
</feature>
<reference evidence="2" key="2">
    <citation type="submission" date="2018-05" db="EMBL/GenBank/DDBJ databases">
        <title>OpunRS2 (Oryza punctata Reference Sequence Version 2).</title>
        <authorList>
            <person name="Zhang J."/>
            <person name="Kudrna D."/>
            <person name="Lee S."/>
            <person name="Talag J."/>
            <person name="Welchert J."/>
            <person name="Wing R.A."/>
        </authorList>
    </citation>
    <scope>NUCLEOTIDE SEQUENCE [LARGE SCALE GENOMIC DNA]</scope>
</reference>
<evidence type="ECO:0000313" key="3">
    <source>
        <dbReference type="Proteomes" id="UP000026962"/>
    </source>
</evidence>
<evidence type="ECO:0000256" key="1">
    <source>
        <dbReference type="SAM" id="MobiDB-lite"/>
    </source>
</evidence>
<name>A0A0E0JN18_ORYPU</name>
<reference evidence="2" key="1">
    <citation type="submission" date="2015-04" db="UniProtKB">
        <authorList>
            <consortium name="EnsemblPlants"/>
        </authorList>
    </citation>
    <scope>IDENTIFICATION</scope>
</reference>
<proteinExistence type="predicted"/>
<dbReference type="HOGENOM" id="CLU_1386154_0_0_1"/>
<feature type="region of interest" description="Disordered" evidence="1">
    <location>
        <begin position="153"/>
        <end position="173"/>
    </location>
</feature>
<keyword evidence="3" id="KW-1185">Reference proteome</keyword>
<protein>
    <submittedName>
        <fullName evidence="2">Uncharacterized protein</fullName>
    </submittedName>
</protein>
<dbReference type="Gramene" id="OPUNC01G28070.1">
    <property type="protein sequence ID" value="OPUNC01G28070.1"/>
    <property type="gene ID" value="OPUNC01G28070"/>
</dbReference>
<evidence type="ECO:0000313" key="2">
    <source>
        <dbReference type="EnsemblPlants" id="OPUNC01G28070.1"/>
    </source>
</evidence>
<dbReference type="EnsemblPlants" id="OPUNC01G28070.1">
    <property type="protein sequence ID" value="OPUNC01G28070.1"/>
    <property type="gene ID" value="OPUNC01G28070"/>
</dbReference>
<dbReference type="Proteomes" id="UP000026962">
    <property type="component" value="Chromosome 1"/>
</dbReference>
<organism evidence="2">
    <name type="scientific">Oryza punctata</name>
    <name type="common">Red rice</name>
    <dbReference type="NCBI Taxonomy" id="4537"/>
    <lineage>
        <taxon>Eukaryota</taxon>
        <taxon>Viridiplantae</taxon>
        <taxon>Streptophyta</taxon>
        <taxon>Embryophyta</taxon>
        <taxon>Tracheophyta</taxon>
        <taxon>Spermatophyta</taxon>
        <taxon>Magnoliopsida</taxon>
        <taxon>Liliopsida</taxon>
        <taxon>Poales</taxon>
        <taxon>Poaceae</taxon>
        <taxon>BOP clade</taxon>
        <taxon>Oryzoideae</taxon>
        <taxon>Oryzeae</taxon>
        <taxon>Oryzinae</taxon>
        <taxon>Oryza</taxon>
    </lineage>
</organism>
<accession>A0A0E0JN18</accession>
<dbReference type="AlphaFoldDB" id="A0A0E0JN18"/>
<sequence>MLFLKFKSGQYIIRLLFLTVSPSQKPIGIETNVPSIVEDNPLPAIPHVPSGKRKPTTSPNRGDPETAKSSTTVKVECKVLLHVKAELDACKERDIQLTSPYKEPQDHVITFIDKSSRKLFVPHHLDNMESSGSNFSREVNVINNAVEEVRENGEVHSDDLVDPTRADDSTRTPAQHLNVIGSLLRQTTFNPVTFPEG</sequence>
<feature type="region of interest" description="Disordered" evidence="1">
    <location>
        <begin position="40"/>
        <end position="69"/>
    </location>
</feature>